<accession>A0ABW4JHH4</accession>
<sequence>MPAQFGNRTVKLGTADLSELRSSNELLHDVQQLRARLQEDGYLLLRGFHDRDTVLQARMEFIHKLQFLGRLHPDFPAAEGVIGADNKSAMWGGGTNQLQADFPAFLQVVNSPKVMHFFDELLDGPTLTYDYKWPRVVGNGGNTGVHYDIVYMGRGSKNVYTMWTPLDDIPLERGTLALCLGSQHFDIVRQTYGQMDVDRDNVATGWLSEDPYEISEKFGGQWASTEFAAGDVIIFGMFMMHASLINTTDRYRFSSDTRYQLASEPVDERWIGARPKGHYAWGKTPLKTVEKARQEWGI</sequence>
<dbReference type="Pfam" id="PF05721">
    <property type="entry name" value="PhyH"/>
    <property type="match status" value="1"/>
</dbReference>
<keyword evidence="1" id="KW-0560">Oxidoreductase</keyword>
<keyword evidence="2" id="KW-1185">Reference proteome</keyword>
<dbReference type="GO" id="GO:0051213">
    <property type="term" value="F:dioxygenase activity"/>
    <property type="evidence" value="ECO:0007669"/>
    <property type="project" value="UniProtKB-KW"/>
</dbReference>
<organism evidence="1 2">
    <name type="scientific">Alicyclobacillus fodiniaquatilis</name>
    <dbReference type="NCBI Taxonomy" id="1661150"/>
    <lineage>
        <taxon>Bacteria</taxon>
        <taxon>Bacillati</taxon>
        <taxon>Bacillota</taxon>
        <taxon>Bacilli</taxon>
        <taxon>Bacillales</taxon>
        <taxon>Alicyclobacillaceae</taxon>
        <taxon>Alicyclobacillus</taxon>
    </lineage>
</organism>
<reference evidence="2" key="1">
    <citation type="journal article" date="2019" name="Int. J. Syst. Evol. Microbiol.">
        <title>The Global Catalogue of Microorganisms (GCM) 10K type strain sequencing project: providing services to taxonomists for standard genome sequencing and annotation.</title>
        <authorList>
            <consortium name="The Broad Institute Genomics Platform"/>
            <consortium name="The Broad Institute Genome Sequencing Center for Infectious Disease"/>
            <person name="Wu L."/>
            <person name="Ma J."/>
        </authorList>
    </citation>
    <scope>NUCLEOTIDE SEQUENCE [LARGE SCALE GENOMIC DNA]</scope>
    <source>
        <strain evidence="2">CGMCC 1.12286</strain>
    </source>
</reference>
<proteinExistence type="predicted"/>
<keyword evidence="1" id="KW-0223">Dioxygenase</keyword>
<dbReference type="PANTHER" id="PTHR40128:SF1">
    <property type="entry name" value="PHYTANOYL-COA HYDROXYLASE"/>
    <property type="match status" value="1"/>
</dbReference>
<evidence type="ECO:0000313" key="2">
    <source>
        <dbReference type="Proteomes" id="UP001597079"/>
    </source>
</evidence>
<protein>
    <submittedName>
        <fullName evidence="1">Phytanoyl-CoA dioxygenase family protein</fullName>
    </submittedName>
</protein>
<dbReference type="Proteomes" id="UP001597079">
    <property type="component" value="Unassembled WGS sequence"/>
</dbReference>
<dbReference type="SUPFAM" id="SSF51197">
    <property type="entry name" value="Clavaminate synthase-like"/>
    <property type="match status" value="1"/>
</dbReference>
<evidence type="ECO:0000313" key="1">
    <source>
        <dbReference type="EMBL" id="MFD1675234.1"/>
    </source>
</evidence>
<dbReference type="InterPro" id="IPR008775">
    <property type="entry name" value="Phytyl_CoA_dOase-like"/>
</dbReference>
<dbReference type="Gene3D" id="2.60.120.620">
    <property type="entry name" value="q2cbj1_9rhob like domain"/>
    <property type="match status" value="1"/>
</dbReference>
<comment type="caution">
    <text evidence="1">The sequence shown here is derived from an EMBL/GenBank/DDBJ whole genome shotgun (WGS) entry which is preliminary data.</text>
</comment>
<dbReference type="RefSeq" id="WP_377943108.1">
    <property type="nucleotide sequence ID" value="NZ_JBHUCX010000028.1"/>
</dbReference>
<name>A0ABW4JHH4_9BACL</name>
<dbReference type="PANTHER" id="PTHR40128">
    <property type="entry name" value="EXPRESSED PROTEIN"/>
    <property type="match status" value="1"/>
</dbReference>
<gene>
    <name evidence="1" type="ORF">ACFSB2_11065</name>
</gene>
<dbReference type="EMBL" id="JBHUCX010000028">
    <property type="protein sequence ID" value="MFD1675234.1"/>
    <property type="molecule type" value="Genomic_DNA"/>
</dbReference>